<sequence>MPEFDFHARYGLFTYSQCDGLDAFDVVEHFSSLAAECIIGRERHADEGTHLHCFVDFGRKRRFRRHVFADVGRFHPNIQPSRGTPGTAYDYAIKDGDVVGGGLERPDDSGTSGRRSNVPTDNTMATLVSIEDEHAFWDAVREMAPGLLLRNHPSLESYAKRRFAPRIQQYCHPQQLVFRLEGVPELDSWREDNILHVDGSDGRRSVLSLRMCALSFGGSSWPSGRRRCLA</sequence>
<keyword evidence="9" id="KW-0378">Hydrolase</keyword>
<feature type="domain" description="CRESS-DNA virus Rep endonuclease" evidence="13">
    <location>
        <begin position="5"/>
        <end position="112"/>
    </location>
</feature>
<dbReference type="GO" id="GO:0016787">
    <property type="term" value="F:hydrolase activity"/>
    <property type="evidence" value="ECO:0007669"/>
    <property type="project" value="UniProtKB-KW"/>
</dbReference>
<evidence type="ECO:0000256" key="7">
    <source>
        <dbReference type="ARBA" id="ARBA00022741"/>
    </source>
</evidence>
<reference evidence="14" key="1">
    <citation type="submission" date="2017-01" db="EMBL/GenBank/DDBJ databases">
        <title>High-throughput sequencing uncovers low homogeneity in the biogeography of single-stranded DNA viruses.</title>
        <authorList>
            <person name="Pearson V.M."/>
            <person name="Rokyta D.R."/>
        </authorList>
    </citation>
    <scope>NUCLEOTIDE SEQUENCE</scope>
</reference>
<keyword evidence="4" id="KW-0235">DNA replication</keyword>
<name>A0A2K9LSP1_9VIRU</name>
<dbReference type="GO" id="GO:0004519">
    <property type="term" value="F:endonuclease activity"/>
    <property type="evidence" value="ECO:0007669"/>
    <property type="project" value="UniProtKB-KW"/>
</dbReference>
<dbReference type="GO" id="GO:0042025">
    <property type="term" value="C:host cell nucleus"/>
    <property type="evidence" value="ECO:0007669"/>
    <property type="project" value="UniProtKB-SubCell"/>
</dbReference>
<evidence type="ECO:0000256" key="9">
    <source>
        <dbReference type="ARBA" id="ARBA00022801"/>
    </source>
</evidence>
<dbReference type="GO" id="GO:0003677">
    <property type="term" value="F:DNA binding"/>
    <property type="evidence" value="ECO:0007669"/>
    <property type="project" value="UniProtKB-KW"/>
</dbReference>
<dbReference type="Gene3D" id="3.40.1310.20">
    <property type="match status" value="1"/>
</dbReference>
<dbReference type="GO" id="GO:0000166">
    <property type="term" value="F:nucleotide binding"/>
    <property type="evidence" value="ECO:0007669"/>
    <property type="project" value="UniProtKB-KW"/>
</dbReference>
<evidence type="ECO:0000256" key="11">
    <source>
        <dbReference type="ARBA" id="ARBA00023125"/>
    </source>
</evidence>
<evidence type="ECO:0000256" key="3">
    <source>
        <dbReference type="ARBA" id="ARBA00022695"/>
    </source>
</evidence>
<proteinExistence type="predicted"/>
<organism evidence="14">
    <name type="scientific">uncultured virus</name>
    <dbReference type="NCBI Taxonomy" id="340016"/>
    <lineage>
        <taxon>Viruses</taxon>
        <taxon>environmental samples</taxon>
    </lineage>
</organism>
<keyword evidence="7" id="KW-0547">Nucleotide-binding</keyword>
<accession>A0A2K9LSP1</accession>
<gene>
    <name evidence="14" type="primary">Rep</name>
</gene>
<dbReference type="GO" id="GO:0016779">
    <property type="term" value="F:nucleotidyltransferase activity"/>
    <property type="evidence" value="ECO:0007669"/>
    <property type="project" value="UniProtKB-KW"/>
</dbReference>
<keyword evidence="10" id="KW-0190">Covalent protein-DNA linkage</keyword>
<dbReference type="PROSITE" id="PS52020">
    <property type="entry name" value="CRESS_DNA_REP"/>
    <property type="match status" value="1"/>
</dbReference>
<evidence type="ECO:0000259" key="13">
    <source>
        <dbReference type="PROSITE" id="PS52020"/>
    </source>
</evidence>
<evidence type="ECO:0000256" key="10">
    <source>
        <dbReference type="ARBA" id="ARBA00023124"/>
    </source>
</evidence>
<evidence type="ECO:0000256" key="4">
    <source>
        <dbReference type="ARBA" id="ARBA00022705"/>
    </source>
</evidence>
<keyword evidence="8" id="KW-0255">Endonuclease</keyword>
<evidence type="ECO:0000256" key="5">
    <source>
        <dbReference type="ARBA" id="ARBA00022722"/>
    </source>
</evidence>
<dbReference type="EMBL" id="KY487842">
    <property type="protein sequence ID" value="AUM61755.1"/>
    <property type="molecule type" value="Genomic_DNA"/>
</dbReference>
<dbReference type="Pfam" id="PF00799">
    <property type="entry name" value="Gemini_AL1"/>
    <property type="match status" value="1"/>
</dbReference>
<protein>
    <submittedName>
        <fullName evidence="14">Rep</fullName>
    </submittedName>
</protein>
<evidence type="ECO:0000256" key="12">
    <source>
        <dbReference type="SAM" id="MobiDB-lite"/>
    </source>
</evidence>
<dbReference type="GO" id="GO:0006260">
    <property type="term" value="P:DNA replication"/>
    <property type="evidence" value="ECO:0007669"/>
    <property type="project" value="UniProtKB-KW"/>
</dbReference>
<feature type="region of interest" description="Disordered" evidence="12">
    <location>
        <begin position="100"/>
        <end position="122"/>
    </location>
</feature>
<dbReference type="GO" id="GO:0046872">
    <property type="term" value="F:metal ion binding"/>
    <property type="evidence" value="ECO:0007669"/>
    <property type="project" value="UniProtKB-KW"/>
</dbReference>
<evidence type="ECO:0000256" key="6">
    <source>
        <dbReference type="ARBA" id="ARBA00022723"/>
    </source>
</evidence>
<evidence type="ECO:0000256" key="2">
    <source>
        <dbReference type="ARBA" id="ARBA00022679"/>
    </source>
</evidence>
<feature type="compositionally biased region" description="Polar residues" evidence="12">
    <location>
        <begin position="109"/>
        <end position="122"/>
    </location>
</feature>
<evidence type="ECO:0000256" key="8">
    <source>
        <dbReference type="ARBA" id="ARBA00022759"/>
    </source>
</evidence>
<dbReference type="EMBL" id="KY487881">
    <property type="protein sequence ID" value="AUM61830.1"/>
    <property type="molecule type" value="Genomic_DNA"/>
</dbReference>
<comment type="subcellular location">
    <subcellularLocation>
        <location evidence="1">Host nucleus</location>
    </subcellularLocation>
</comment>
<keyword evidence="2" id="KW-0808">Transferase</keyword>
<keyword evidence="5" id="KW-0540">Nuclease</keyword>
<keyword evidence="3" id="KW-0548">Nucleotidyltransferase</keyword>
<evidence type="ECO:0000256" key="1">
    <source>
        <dbReference type="ARBA" id="ARBA00004147"/>
    </source>
</evidence>
<keyword evidence="11" id="KW-0238">DNA-binding</keyword>
<keyword evidence="6" id="KW-0479">Metal-binding</keyword>
<dbReference type="InterPro" id="IPR049912">
    <property type="entry name" value="CRESS_DNA_REP"/>
</dbReference>
<evidence type="ECO:0000313" key="14">
    <source>
        <dbReference type="EMBL" id="AUM61830.1"/>
    </source>
</evidence>
<dbReference type="SUPFAM" id="SSF55464">
    <property type="entry name" value="Origin of replication-binding domain, RBD-like"/>
    <property type="match status" value="1"/>
</dbReference>